<protein>
    <recommendedName>
        <fullName evidence="1">HAT C-terminal dimerisation domain-containing protein</fullName>
    </recommendedName>
</protein>
<evidence type="ECO:0000313" key="2">
    <source>
        <dbReference type="EnsemblMetazoa" id="Aqu2.1.12466_001"/>
    </source>
</evidence>
<reference evidence="2" key="1">
    <citation type="submission" date="2017-05" db="UniProtKB">
        <authorList>
            <consortium name="EnsemblMetazoa"/>
        </authorList>
    </citation>
    <scope>IDENTIFICATION</scope>
</reference>
<dbReference type="PANTHER" id="PTHR47611:SF3">
    <property type="entry name" value="HAT C-TERMINAL DIMERISATION DOMAIN-CONTAINING PROTEIN"/>
    <property type="match status" value="1"/>
</dbReference>
<dbReference type="AlphaFoldDB" id="A0A1X7TD13"/>
<dbReference type="InterPro" id="IPR008906">
    <property type="entry name" value="HATC_C_dom"/>
</dbReference>
<evidence type="ECO:0000259" key="1">
    <source>
        <dbReference type="Pfam" id="PF05699"/>
    </source>
</evidence>
<proteinExistence type="predicted"/>
<dbReference type="EnsemblMetazoa" id="Aqu2.1.12466_001">
    <property type="protein sequence ID" value="Aqu2.1.12466_001"/>
    <property type="gene ID" value="Aqu2.1.12466"/>
</dbReference>
<accession>A0A1X7TD13</accession>
<dbReference type="PANTHER" id="PTHR47611">
    <property type="entry name" value="HAT DIMERISATION DOMAIN, C-TERMINAL"/>
    <property type="match status" value="1"/>
</dbReference>
<name>A0A1X7TD13_AMPQE</name>
<dbReference type="Pfam" id="PF05699">
    <property type="entry name" value="Dimer_Tnp_hAT"/>
    <property type="match status" value="1"/>
</dbReference>
<feature type="domain" description="HAT C-terminal dimerisation" evidence="1">
    <location>
        <begin position="13"/>
        <end position="92"/>
    </location>
</feature>
<dbReference type="SUPFAM" id="SSF53098">
    <property type="entry name" value="Ribonuclease H-like"/>
    <property type="match status" value="1"/>
</dbReference>
<dbReference type="InterPro" id="IPR012337">
    <property type="entry name" value="RNaseH-like_sf"/>
</dbReference>
<dbReference type="InParanoid" id="A0A1X7TD13"/>
<dbReference type="GO" id="GO:0046983">
    <property type="term" value="F:protein dimerization activity"/>
    <property type="evidence" value="ECO:0007669"/>
    <property type="project" value="InterPro"/>
</dbReference>
<dbReference type="OMA" id="MEEGHSN"/>
<organism evidence="2">
    <name type="scientific">Amphimedon queenslandica</name>
    <name type="common">Sponge</name>
    <dbReference type="NCBI Taxonomy" id="400682"/>
    <lineage>
        <taxon>Eukaryota</taxon>
        <taxon>Metazoa</taxon>
        <taxon>Porifera</taxon>
        <taxon>Demospongiae</taxon>
        <taxon>Heteroscleromorpha</taxon>
        <taxon>Haplosclerida</taxon>
        <taxon>Niphatidae</taxon>
        <taxon>Amphimedon</taxon>
    </lineage>
</organism>
<dbReference type="STRING" id="400682.A0A1X7TD13"/>
<sequence>MEEGHSNSATAAIERYLAEPLLPFSSGVCYSWWKDNRKRFPHLATLAMKYLSALPTSVPSERLFSSAGDIYTQKRNRLSPDKAEQLLFVKGNFDLINEYYF</sequence>